<dbReference type="AlphaFoldDB" id="X1JMD7"/>
<protein>
    <recommendedName>
        <fullName evidence="2">Class I SAM-dependent methyltransferase</fullName>
    </recommendedName>
</protein>
<dbReference type="EMBL" id="BARU01039285">
    <property type="protein sequence ID" value="GAH79424.1"/>
    <property type="molecule type" value="Genomic_DNA"/>
</dbReference>
<gene>
    <name evidence="1" type="ORF">S03H2_60911</name>
</gene>
<reference evidence="1" key="1">
    <citation type="journal article" date="2014" name="Front. Microbiol.">
        <title>High frequency of phylogenetically diverse reductive dehalogenase-homologous genes in deep subseafloor sedimentary metagenomes.</title>
        <authorList>
            <person name="Kawai M."/>
            <person name="Futagami T."/>
            <person name="Toyoda A."/>
            <person name="Takaki Y."/>
            <person name="Nishi S."/>
            <person name="Hori S."/>
            <person name="Arai W."/>
            <person name="Tsubouchi T."/>
            <person name="Morono Y."/>
            <person name="Uchiyama I."/>
            <person name="Ito T."/>
            <person name="Fujiyama A."/>
            <person name="Inagaki F."/>
            <person name="Takami H."/>
        </authorList>
    </citation>
    <scope>NUCLEOTIDE SEQUENCE</scope>
    <source>
        <strain evidence="1">Expedition CK06-06</strain>
    </source>
</reference>
<comment type="caution">
    <text evidence="1">The sequence shown here is derived from an EMBL/GenBank/DDBJ whole genome shotgun (WGS) entry which is preliminary data.</text>
</comment>
<organism evidence="1">
    <name type="scientific">marine sediment metagenome</name>
    <dbReference type="NCBI Taxonomy" id="412755"/>
    <lineage>
        <taxon>unclassified sequences</taxon>
        <taxon>metagenomes</taxon>
        <taxon>ecological metagenomes</taxon>
    </lineage>
</organism>
<evidence type="ECO:0008006" key="2">
    <source>
        <dbReference type="Google" id="ProtNLM"/>
    </source>
</evidence>
<accession>X1JMD7</accession>
<evidence type="ECO:0000313" key="1">
    <source>
        <dbReference type="EMBL" id="GAH79424.1"/>
    </source>
</evidence>
<dbReference type="Gene3D" id="3.40.50.150">
    <property type="entry name" value="Vaccinia Virus protein VP39"/>
    <property type="match status" value="1"/>
</dbReference>
<dbReference type="SUPFAM" id="SSF53335">
    <property type="entry name" value="S-adenosyl-L-methionine-dependent methyltransferases"/>
    <property type="match status" value="1"/>
</dbReference>
<dbReference type="Pfam" id="PF13578">
    <property type="entry name" value="Methyltransf_24"/>
    <property type="match status" value="1"/>
</dbReference>
<name>X1JMD7_9ZZZZ</name>
<sequence length="145" mass="16035">MTFTNYRDAPFTAIYENGEILSTGGGIGLQEVYFFECLFESFKPESIFIIGNAFGWSTVLMALLNPNGQVVALDAGIEGDFGIRLTNKIAEEEQLNIKTVKGFSPNDVAKTVEENFGTGIDFVFIDGLHTNEQQKLDFKAVLNFC</sequence>
<proteinExistence type="predicted"/>
<dbReference type="InterPro" id="IPR029063">
    <property type="entry name" value="SAM-dependent_MTases_sf"/>
</dbReference>
<feature type="non-terminal residue" evidence="1">
    <location>
        <position position="145"/>
    </location>
</feature>